<dbReference type="AlphaFoldDB" id="A0ABD3JL23"/>
<reference evidence="2 3" key="1">
    <citation type="submission" date="2024-11" db="EMBL/GenBank/DDBJ databases">
        <title>Chromosome-level genome assembly of Eucalyptus globulus Labill. provides insights into its genome evolution.</title>
        <authorList>
            <person name="Li X."/>
        </authorList>
    </citation>
    <scope>NUCLEOTIDE SEQUENCE [LARGE SCALE GENOMIC DNA]</scope>
    <source>
        <strain evidence="2">CL2024</strain>
        <tissue evidence="2">Fresh tender leaves</tissue>
    </source>
</reference>
<proteinExistence type="predicted"/>
<gene>
    <name evidence="2" type="ORF">ACJRO7_031897</name>
</gene>
<comment type="caution">
    <text evidence="2">The sequence shown here is derived from an EMBL/GenBank/DDBJ whole genome shotgun (WGS) entry which is preliminary data.</text>
</comment>
<feature type="region of interest" description="Disordered" evidence="1">
    <location>
        <begin position="62"/>
        <end position="88"/>
    </location>
</feature>
<evidence type="ECO:0000313" key="3">
    <source>
        <dbReference type="Proteomes" id="UP001634007"/>
    </source>
</evidence>
<evidence type="ECO:0000313" key="2">
    <source>
        <dbReference type="EMBL" id="KAL3727064.1"/>
    </source>
</evidence>
<sequence>MIEICEELRDHSIKNNQPCNICIGGENFKDRPADCEIVPEVVCHGETSKIQTFVYFSKLSGEKESTGTRDISKGTDQESSDTHPTKHCLSLIDDSNMMNIINSKRKSKGASKEKKEDFDWDSLRRQ</sequence>
<evidence type="ECO:0000256" key="1">
    <source>
        <dbReference type="SAM" id="MobiDB-lite"/>
    </source>
</evidence>
<organism evidence="2 3">
    <name type="scientific">Eucalyptus globulus</name>
    <name type="common">Tasmanian blue gum</name>
    <dbReference type="NCBI Taxonomy" id="34317"/>
    <lineage>
        <taxon>Eukaryota</taxon>
        <taxon>Viridiplantae</taxon>
        <taxon>Streptophyta</taxon>
        <taxon>Embryophyta</taxon>
        <taxon>Tracheophyta</taxon>
        <taxon>Spermatophyta</taxon>
        <taxon>Magnoliopsida</taxon>
        <taxon>eudicotyledons</taxon>
        <taxon>Gunneridae</taxon>
        <taxon>Pentapetalae</taxon>
        <taxon>rosids</taxon>
        <taxon>malvids</taxon>
        <taxon>Myrtales</taxon>
        <taxon>Myrtaceae</taxon>
        <taxon>Myrtoideae</taxon>
        <taxon>Eucalypteae</taxon>
        <taxon>Eucalyptus</taxon>
    </lineage>
</organism>
<dbReference type="Proteomes" id="UP001634007">
    <property type="component" value="Unassembled WGS sequence"/>
</dbReference>
<protein>
    <submittedName>
        <fullName evidence="2">Uncharacterized protein</fullName>
    </submittedName>
</protein>
<feature type="region of interest" description="Disordered" evidence="1">
    <location>
        <begin position="100"/>
        <end position="126"/>
    </location>
</feature>
<feature type="compositionally biased region" description="Basic and acidic residues" evidence="1">
    <location>
        <begin position="62"/>
        <end position="84"/>
    </location>
</feature>
<feature type="compositionally biased region" description="Basic and acidic residues" evidence="1">
    <location>
        <begin position="110"/>
        <end position="126"/>
    </location>
</feature>
<name>A0ABD3JL23_EUCGL</name>
<accession>A0ABD3JL23</accession>
<keyword evidence="3" id="KW-1185">Reference proteome</keyword>
<dbReference type="EMBL" id="JBJKBG010000008">
    <property type="protein sequence ID" value="KAL3727064.1"/>
    <property type="molecule type" value="Genomic_DNA"/>
</dbReference>